<dbReference type="GO" id="GO:0016903">
    <property type="term" value="F:oxidoreductase activity, acting on the aldehyde or oxo group of donors"/>
    <property type="evidence" value="ECO:0007669"/>
    <property type="project" value="InterPro"/>
</dbReference>
<protein>
    <submittedName>
        <fullName evidence="5">2-oxoglutarate oxidoreductase subunit KorA</fullName>
        <ecNumber evidence="5">1.2.-.-</ecNumber>
    </submittedName>
</protein>
<dbReference type="Gene3D" id="3.40.50.920">
    <property type="match status" value="1"/>
</dbReference>
<dbReference type="SUPFAM" id="SSF53323">
    <property type="entry name" value="Pyruvate-ferredoxin oxidoreductase, PFOR, domain III"/>
    <property type="match status" value="1"/>
</dbReference>
<evidence type="ECO:0000313" key="5">
    <source>
        <dbReference type="EMBL" id="AMY10913.1"/>
    </source>
</evidence>
<dbReference type="PANTHER" id="PTHR32154:SF29">
    <property type="entry name" value="BLR6743 PROTEIN"/>
    <property type="match status" value="1"/>
</dbReference>
<feature type="domain" description="Pyruvate flavodoxin/ferredoxin oxidoreductase pyrimidine binding" evidence="4">
    <location>
        <begin position="231"/>
        <end position="394"/>
    </location>
</feature>
<dbReference type="RefSeq" id="WP_110172509.1">
    <property type="nucleotide sequence ID" value="NZ_CP015136.1"/>
</dbReference>
<dbReference type="NCBIfam" id="TIGR03710">
    <property type="entry name" value="OAFO_sf"/>
    <property type="match status" value="1"/>
</dbReference>
<dbReference type="GO" id="GO:0006979">
    <property type="term" value="P:response to oxidative stress"/>
    <property type="evidence" value="ECO:0007669"/>
    <property type="project" value="TreeGrafter"/>
</dbReference>
<dbReference type="SUPFAM" id="SSF52922">
    <property type="entry name" value="TK C-terminal domain-like"/>
    <property type="match status" value="1"/>
</dbReference>
<dbReference type="AlphaFoldDB" id="A0A143PRV8"/>
<dbReference type="Pfam" id="PF01855">
    <property type="entry name" value="POR_N"/>
    <property type="match status" value="1"/>
</dbReference>
<feature type="domain" description="Pyruvate/ketoisovalerate oxidoreductase catalytic" evidence="3">
    <location>
        <begin position="31"/>
        <end position="194"/>
    </location>
</feature>
<dbReference type="InterPro" id="IPR019752">
    <property type="entry name" value="Pyrv/ketoisovalerate_OxRed_cat"/>
</dbReference>
<dbReference type="STRING" id="1855912.LuPra_04156"/>
<dbReference type="PATRIC" id="fig|1813736.3.peg.4394"/>
<accession>A0A143PRV8</accession>
<dbReference type="EC" id="1.2.-.-" evidence="5"/>
<dbReference type="OrthoDB" id="9794954at2"/>
<dbReference type="InterPro" id="IPR002880">
    <property type="entry name" value="Pyrv_Fd/Flavodoxin_OxRdtase_N"/>
</dbReference>
<dbReference type="Gene3D" id="3.40.920.10">
    <property type="entry name" value="Pyruvate-ferredoxin oxidoreductase, PFOR, domain III"/>
    <property type="match status" value="1"/>
</dbReference>
<dbReference type="Proteomes" id="UP000076079">
    <property type="component" value="Chromosome"/>
</dbReference>
<dbReference type="InterPro" id="IPR050722">
    <property type="entry name" value="Pyruvate:ferred/Flavod_OxRd"/>
</dbReference>
<dbReference type="Pfam" id="PF01558">
    <property type="entry name" value="POR"/>
    <property type="match status" value="1"/>
</dbReference>
<dbReference type="Gene3D" id="3.40.50.970">
    <property type="match status" value="1"/>
</dbReference>
<feature type="region of interest" description="Disordered" evidence="2">
    <location>
        <begin position="610"/>
        <end position="630"/>
    </location>
</feature>
<dbReference type="FunFam" id="3.40.50.970:FF:000022">
    <property type="entry name" value="2-oxoglutarate ferredoxin oxidoreductase alpha subunit"/>
    <property type="match status" value="1"/>
</dbReference>
<dbReference type="KEGG" id="abac:LuPra_04156"/>
<dbReference type="EMBL" id="CP015136">
    <property type="protein sequence ID" value="AMY10913.1"/>
    <property type="molecule type" value="Genomic_DNA"/>
</dbReference>
<evidence type="ECO:0000256" key="1">
    <source>
        <dbReference type="ARBA" id="ARBA00023002"/>
    </source>
</evidence>
<evidence type="ECO:0000259" key="3">
    <source>
        <dbReference type="Pfam" id="PF01558"/>
    </source>
</evidence>
<keyword evidence="6" id="KW-1185">Reference proteome</keyword>
<name>A0A143PRV8_LUTPR</name>
<sequence>MASSDLLAEPAAIASPTRVNDFSIQVATVNGSGSQTANLVLLRSIFQMGVPVSGKNLFPSNIAGLPTWYTIRANRHGYIARKKEIDLLVAMNPETAQEDVRSLEAGGAVVYDETLKLDQVRSDLAFYPVPFDKIVAEVCPDARLRRLVRNMIYDGVLSRLLGIDLAEMDKALTRQMKKKAKALALNLAALQAGFTYASEHFADRPVPFAVSRMAQTRGLILIEGNEAAALGCLMAGVTVVAWYPITPSSSLCETLIDYLRKYRMDPETGKATFAVVQAEDEIAALGMVVGASWAGARSMTSTSGPGISLMSEFSGLAYYAELPAVIFDVQRVGPSTGLPTRTAQGDIAFAAGLSHGDTKHILLLPASVGECYSMSIEAFDLAERFQTPIFVMTDLDLGMNNWMAEPFPYPEAPLDRGKVLTPEVLQAIGEWGRYKDVDGDGIPYRTLPGQFGPSFFTRGSGHNAKAQYSEKTDDYTDNIDRLLRKFETARTYVPQPEIDQQAEARIGIIGYGTSHWAIVESRDQLRDESGVETSYLRIRAYPFTPEIGEFIDAHDRIYVVEQNRDGQMAGLLRQELAGSQIAKLTSVRHYNGLPIDARSVTQEIRAHEARMAMPPETSPEDAIVGAEEAV</sequence>
<dbReference type="PANTHER" id="PTHR32154">
    <property type="entry name" value="PYRUVATE-FLAVODOXIN OXIDOREDUCTASE-RELATED"/>
    <property type="match status" value="1"/>
</dbReference>
<dbReference type="CDD" id="cd07034">
    <property type="entry name" value="TPP_PYR_PFOR_IOR-alpha_like"/>
    <property type="match status" value="1"/>
</dbReference>
<dbReference type="InterPro" id="IPR029061">
    <property type="entry name" value="THDP-binding"/>
</dbReference>
<evidence type="ECO:0000313" key="6">
    <source>
        <dbReference type="Proteomes" id="UP000076079"/>
    </source>
</evidence>
<dbReference type="InterPro" id="IPR022367">
    <property type="entry name" value="2-oxoacid/accept_OxRdtase_asu"/>
</dbReference>
<organism evidence="5 6">
    <name type="scientific">Luteitalea pratensis</name>
    <dbReference type="NCBI Taxonomy" id="1855912"/>
    <lineage>
        <taxon>Bacteria</taxon>
        <taxon>Pseudomonadati</taxon>
        <taxon>Acidobacteriota</taxon>
        <taxon>Vicinamibacteria</taxon>
        <taxon>Vicinamibacterales</taxon>
        <taxon>Vicinamibacteraceae</taxon>
        <taxon>Luteitalea</taxon>
    </lineage>
</organism>
<keyword evidence="1 5" id="KW-0560">Oxidoreductase</keyword>
<reference evidence="6" key="2">
    <citation type="submission" date="2016-04" db="EMBL/GenBank/DDBJ databases">
        <title>First Complete Genome Sequence of a Subdivision 6 Acidobacterium.</title>
        <authorList>
            <person name="Huang S."/>
            <person name="Vieira S."/>
            <person name="Bunk B."/>
            <person name="Riedel T."/>
            <person name="Sproeer C."/>
            <person name="Overmann J."/>
        </authorList>
    </citation>
    <scope>NUCLEOTIDE SEQUENCE [LARGE SCALE GENOMIC DNA]</scope>
    <source>
        <strain evidence="6">DSM 100886 HEG_-6_39</strain>
    </source>
</reference>
<gene>
    <name evidence="5" type="primary">korA</name>
    <name evidence="5" type="ORF">LuPra_04156</name>
</gene>
<proteinExistence type="predicted"/>
<evidence type="ECO:0000259" key="4">
    <source>
        <dbReference type="Pfam" id="PF01855"/>
    </source>
</evidence>
<reference evidence="5 6" key="1">
    <citation type="journal article" date="2016" name="Genome Announc.">
        <title>First Complete Genome Sequence of a Subdivision 6 Acidobacterium Strain.</title>
        <authorList>
            <person name="Huang S."/>
            <person name="Vieira S."/>
            <person name="Bunk B."/>
            <person name="Riedel T."/>
            <person name="Sproer C."/>
            <person name="Overmann J."/>
        </authorList>
    </citation>
    <scope>NUCLEOTIDE SEQUENCE [LARGE SCALE GENOMIC DNA]</scope>
    <source>
        <strain evidence="6">DSM 100886 HEG_-6_39</strain>
    </source>
</reference>
<dbReference type="InterPro" id="IPR002869">
    <property type="entry name" value="Pyrv_flavodox_OxRed_cen"/>
</dbReference>
<evidence type="ECO:0000256" key="2">
    <source>
        <dbReference type="SAM" id="MobiDB-lite"/>
    </source>
</evidence>
<dbReference type="InterPro" id="IPR009014">
    <property type="entry name" value="Transketo_C/PFOR_II"/>
</dbReference>
<dbReference type="SUPFAM" id="SSF52518">
    <property type="entry name" value="Thiamin diphosphate-binding fold (THDP-binding)"/>
    <property type="match status" value="1"/>
</dbReference>